<keyword evidence="3" id="KW-1185">Reference proteome</keyword>
<evidence type="ECO:0000313" key="3">
    <source>
        <dbReference type="Proteomes" id="UP001215280"/>
    </source>
</evidence>
<reference evidence="2" key="1">
    <citation type="submission" date="2023-03" db="EMBL/GenBank/DDBJ databases">
        <title>Massive genome expansion in bonnet fungi (Mycena s.s.) driven by repeated elements and novel gene families across ecological guilds.</title>
        <authorList>
            <consortium name="Lawrence Berkeley National Laboratory"/>
            <person name="Harder C.B."/>
            <person name="Miyauchi S."/>
            <person name="Viragh M."/>
            <person name="Kuo A."/>
            <person name="Thoen E."/>
            <person name="Andreopoulos B."/>
            <person name="Lu D."/>
            <person name="Skrede I."/>
            <person name="Drula E."/>
            <person name="Henrissat B."/>
            <person name="Morin E."/>
            <person name="Kohler A."/>
            <person name="Barry K."/>
            <person name="LaButti K."/>
            <person name="Morin E."/>
            <person name="Salamov A."/>
            <person name="Lipzen A."/>
            <person name="Mereny Z."/>
            <person name="Hegedus B."/>
            <person name="Baldrian P."/>
            <person name="Stursova M."/>
            <person name="Weitz H."/>
            <person name="Taylor A."/>
            <person name="Grigoriev I.V."/>
            <person name="Nagy L.G."/>
            <person name="Martin F."/>
            <person name="Kauserud H."/>
        </authorList>
    </citation>
    <scope>NUCLEOTIDE SEQUENCE</scope>
    <source>
        <strain evidence="2">CBHHK188m</strain>
    </source>
</reference>
<sequence>MPNDEVHRILGKMCSISSLVGTWLWQVIEYTDVFVEMTVYVRAGGHGPSEQGAQGAKGEGAPLSASRAWAGGVPLSEQEGAGSGQGVGSCWRLSRGRGTSRERVANGLLTAGADKSEQRAVLGCRAWCKAVKTLTLRESQSASSGVDKRMFQTNSEEIDRCRINVGLQHKIKSRNNMICTCPECIQRHHVIYHGQQIPGRKVTPQLRRTHELKAAANRSSDYTKVNSHPVGIEETFDEAEDGKDKSGSSAGVCTTFS</sequence>
<name>A0AAD7HNS2_9AGAR</name>
<feature type="region of interest" description="Disordered" evidence="1">
    <location>
        <begin position="235"/>
        <end position="257"/>
    </location>
</feature>
<dbReference type="AlphaFoldDB" id="A0AAD7HNS2"/>
<dbReference type="Proteomes" id="UP001215280">
    <property type="component" value="Unassembled WGS sequence"/>
</dbReference>
<comment type="caution">
    <text evidence="2">The sequence shown here is derived from an EMBL/GenBank/DDBJ whole genome shotgun (WGS) entry which is preliminary data.</text>
</comment>
<feature type="compositionally biased region" description="Polar residues" evidence="1">
    <location>
        <begin position="247"/>
        <end position="257"/>
    </location>
</feature>
<gene>
    <name evidence="2" type="ORF">DFH07DRAFT_783185</name>
</gene>
<accession>A0AAD7HNS2</accession>
<protein>
    <submittedName>
        <fullName evidence="2">Uncharacterized protein</fullName>
    </submittedName>
</protein>
<evidence type="ECO:0000313" key="2">
    <source>
        <dbReference type="EMBL" id="KAJ7724830.1"/>
    </source>
</evidence>
<evidence type="ECO:0000256" key="1">
    <source>
        <dbReference type="SAM" id="MobiDB-lite"/>
    </source>
</evidence>
<dbReference type="EMBL" id="JARJLG010000234">
    <property type="protein sequence ID" value="KAJ7724830.1"/>
    <property type="molecule type" value="Genomic_DNA"/>
</dbReference>
<proteinExistence type="predicted"/>
<organism evidence="2 3">
    <name type="scientific">Mycena maculata</name>
    <dbReference type="NCBI Taxonomy" id="230809"/>
    <lineage>
        <taxon>Eukaryota</taxon>
        <taxon>Fungi</taxon>
        <taxon>Dikarya</taxon>
        <taxon>Basidiomycota</taxon>
        <taxon>Agaricomycotina</taxon>
        <taxon>Agaricomycetes</taxon>
        <taxon>Agaricomycetidae</taxon>
        <taxon>Agaricales</taxon>
        <taxon>Marasmiineae</taxon>
        <taxon>Mycenaceae</taxon>
        <taxon>Mycena</taxon>
    </lineage>
</organism>